<evidence type="ECO:0000313" key="3">
    <source>
        <dbReference type="Proteomes" id="UP001183610"/>
    </source>
</evidence>
<reference evidence="3" key="1">
    <citation type="submission" date="2023-07" db="EMBL/GenBank/DDBJ databases">
        <title>30 novel species of actinomycetes from the DSMZ collection.</title>
        <authorList>
            <person name="Nouioui I."/>
        </authorList>
    </citation>
    <scope>NUCLEOTIDE SEQUENCE [LARGE SCALE GENOMIC DNA]</scope>
    <source>
        <strain evidence="3">DSM 41979</strain>
    </source>
</reference>
<organism evidence="2 3">
    <name type="scientific">Streptomyces evansiae</name>
    <dbReference type="NCBI Taxonomy" id="3075535"/>
    <lineage>
        <taxon>Bacteria</taxon>
        <taxon>Bacillati</taxon>
        <taxon>Actinomycetota</taxon>
        <taxon>Actinomycetes</taxon>
        <taxon>Kitasatosporales</taxon>
        <taxon>Streptomycetaceae</taxon>
        <taxon>Streptomyces</taxon>
    </lineage>
</organism>
<evidence type="ECO:0000256" key="1">
    <source>
        <dbReference type="SAM" id="MobiDB-lite"/>
    </source>
</evidence>
<dbReference type="Proteomes" id="UP001183610">
    <property type="component" value="Unassembled WGS sequence"/>
</dbReference>
<gene>
    <name evidence="2" type="ORF">RM698_12300</name>
</gene>
<feature type="region of interest" description="Disordered" evidence="1">
    <location>
        <begin position="93"/>
        <end position="113"/>
    </location>
</feature>
<comment type="caution">
    <text evidence="2">The sequence shown here is derived from an EMBL/GenBank/DDBJ whole genome shotgun (WGS) entry which is preliminary data.</text>
</comment>
<accession>A0ABU2QZE0</accession>
<dbReference type="RefSeq" id="WP_010265652.1">
    <property type="nucleotide sequence ID" value="NZ_JAVRET010000023.1"/>
</dbReference>
<keyword evidence="3" id="KW-1185">Reference proteome</keyword>
<name>A0ABU2QZE0_9ACTN</name>
<sequence length="113" mass="12309">MTDAEDFRRLGPRLLPWTGTDGKDCWLSSDGQGYVARVADQAESVLLGMGAEVMSYARPLLENPATGETELRFAGRRLSECLADALRVARSRGLRLSSDESEEGPEDSCTLLS</sequence>
<evidence type="ECO:0000313" key="2">
    <source>
        <dbReference type="EMBL" id="MDT0409827.1"/>
    </source>
</evidence>
<dbReference type="EMBL" id="JAVRET010000023">
    <property type="protein sequence ID" value="MDT0409827.1"/>
    <property type="molecule type" value="Genomic_DNA"/>
</dbReference>
<evidence type="ECO:0008006" key="4">
    <source>
        <dbReference type="Google" id="ProtNLM"/>
    </source>
</evidence>
<proteinExistence type="predicted"/>
<protein>
    <recommendedName>
        <fullName evidence="4">DUF1876 domain-containing protein</fullName>
    </recommendedName>
</protein>